<feature type="transmembrane region" description="Helical" evidence="1">
    <location>
        <begin position="100"/>
        <end position="132"/>
    </location>
</feature>
<dbReference type="AlphaFoldDB" id="A0A923RQF2"/>
<feature type="transmembrane region" description="Helical" evidence="1">
    <location>
        <begin position="235"/>
        <end position="252"/>
    </location>
</feature>
<comment type="caution">
    <text evidence="2">The sequence shown here is derived from an EMBL/GenBank/DDBJ whole genome shotgun (WGS) entry which is preliminary data.</text>
</comment>
<feature type="transmembrane region" description="Helical" evidence="1">
    <location>
        <begin position="258"/>
        <end position="277"/>
    </location>
</feature>
<keyword evidence="1" id="KW-0812">Transmembrane</keyword>
<feature type="transmembrane region" description="Helical" evidence="1">
    <location>
        <begin position="416"/>
        <end position="434"/>
    </location>
</feature>
<feature type="transmembrane region" description="Helical" evidence="1">
    <location>
        <begin position="185"/>
        <end position="208"/>
    </location>
</feature>
<feature type="transmembrane region" description="Helical" evidence="1">
    <location>
        <begin position="61"/>
        <end position="80"/>
    </location>
</feature>
<keyword evidence="1" id="KW-0472">Membrane</keyword>
<keyword evidence="3" id="KW-1185">Reference proteome</keyword>
<dbReference type="EMBL" id="JACOPF010000002">
    <property type="protein sequence ID" value="MBC5689431.1"/>
    <property type="molecule type" value="Genomic_DNA"/>
</dbReference>
<feature type="transmembrane region" description="Helical" evidence="1">
    <location>
        <begin position="329"/>
        <end position="349"/>
    </location>
</feature>
<evidence type="ECO:0000256" key="1">
    <source>
        <dbReference type="SAM" id="Phobius"/>
    </source>
</evidence>
<proteinExistence type="predicted"/>
<feature type="transmembrane region" description="Helical" evidence="1">
    <location>
        <begin position="298"/>
        <end position="317"/>
    </location>
</feature>
<evidence type="ECO:0000313" key="2">
    <source>
        <dbReference type="EMBL" id="MBC5689431.1"/>
    </source>
</evidence>
<evidence type="ECO:0000313" key="3">
    <source>
        <dbReference type="Proteomes" id="UP000652477"/>
    </source>
</evidence>
<feature type="transmembrane region" description="Helical" evidence="1">
    <location>
        <begin position="361"/>
        <end position="388"/>
    </location>
</feature>
<protein>
    <recommendedName>
        <fullName evidence="4">Citrate transporter</fullName>
    </recommendedName>
</protein>
<dbReference type="Proteomes" id="UP000652477">
    <property type="component" value="Unassembled WGS sequence"/>
</dbReference>
<feature type="transmembrane region" description="Helical" evidence="1">
    <location>
        <begin position="29"/>
        <end position="49"/>
    </location>
</feature>
<sequence length="436" mass="47035">MNNVLLALFLISYVVMIVALVKGYNPSLVLLGTGILWAVLGGMNLQGVLNDLISGQFNAQAVSFMTIIFGSWFAQVMIQTGIVKTIIRTAVELGGDNPKILIAIIMIVVSVMFTSLYSIGPAIAVGVIVLPVMISLGIPSRISIVAYGVSIAVAQLLNVSQYVVMRGLLSYIDEIPETMTSPWTPYAFIAFGVGVVVSIAGVLFMYSLSTKKKVKKVRKVKSWAVKASDSDEVTFVPWYVCIATIIPVILMMAFKVNIFAAFIIGVLYAILTAKITYRKIRIFPMISKTFKTGAGESAGMIMYMACAYTVASGASAIRPILQESLGGVLPQTTLGITLFMLVLVPLFMYRGPLALAGAGAAIYATIFAVGAVPVTYLWLLCFAGNSIYSGVDPTNSTNVWTCSYAKVKPFEFIKTALPICWIYGIVILGILYYMHG</sequence>
<name>A0A923RQF2_9FIRM</name>
<reference evidence="2" key="1">
    <citation type="submission" date="2020-08" db="EMBL/GenBank/DDBJ databases">
        <title>Genome public.</title>
        <authorList>
            <person name="Liu C."/>
            <person name="Sun Q."/>
        </authorList>
    </citation>
    <scope>NUCLEOTIDE SEQUENCE</scope>
    <source>
        <strain evidence="2">NSJ-55</strain>
    </source>
</reference>
<accession>A0A923RQF2</accession>
<evidence type="ECO:0008006" key="4">
    <source>
        <dbReference type="Google" id="ProtNLM"/>
    </source>
</evidence>
<keyword evidence="1" id="KW-1133">Transmembrane helix</keyword>
<feature type="transmembrane region" description="Helical" evidence="1">
    <location>
        <begin position="144"/>
        <end position="165"/>
    </location>
</feature>
<dbReference type="RefSeq" id="WP_186876100.1">
    <property type="nucleotide sequence ID" value="NZ_JACOPF010000002.1"/>
</dbReference>
<gene>
    <name evidence="2" type="ORF">H8S37_10930</name>
</gene>
<organism evidence="2 3">
    <name type="scientific">Mediterraneibacter hominis</name>
    <dbReference type="NCBI Taxonomy" id="2763054"/>
    <lineage>
        <taxon>Bacteria</taxon>
        <taxon>Bacillati</taxon>
        <taxon>Bacillota</taxon>
        <taxon>Clostridia</taxon>
        <taxon>Lachnospirales</taxon>
        <taxon>Lachnospiraceae</taxon>
        <taxon>Mediterraneibacter</taxon>
    </lineage>
</organism>